<evidence type="ECO:0000313" key="2">
    <source>
        <dbReference type="EMBL" id="RDH84905.1"/>
    </source>
</evidence>
<evidence type="ECO:0000256" key="1">
    <source>
        <dbReference type="SAM" id="Phobius"/>
    </source>
</evidence>
<keyword evidence="1" id="KW-0472">Membrane</keyword>
<evidence type="ECO:0000313" key="3">
    <source>
        <dbReference type="Proteomes" id="UP000254266"/>
    </source>
</evidence>
<comment type="caution">
    <text evidence="2">The sequence shown here is derived from an EMBL/GenBank/DDBJ whole genome shotgun (WGS) entry which is preliminary data.</text>
</comment>
<dbReference type="Proteomes" id="UP000254266">
    <property type="component" value="Unassembled WGS sequence"/>
</dbReference>
<dbReference type="EMBL" id="QFXC01000007">
    <property type="protein sequence ID" value="RDH84905.1"/>
    <property type="molecule type" value="Genomic_DNA"/>
</dbReference>
<dbReference type="SUPFAM" id="SSF55486">
    <property type="entry name" value="Metalloproteases ('zincins'), catalytic domain"/>
    <property type="match status" value="1"/>
</dbReference>
<keyword evidence="1" id="KW-1133">Transmembrane helix</keyword>
<keyword evidence="1" id="KW-0812">Transmembrane</keyword>
<protein>
    <submittedName>
        <fullName evidence="2">Uncharacterized protein</fullName>
    </submittedName>
</protein>
<feature type="transmembrane region" description="Helical" evidence="1">
    <location>
        <begin position="7"/>
        <end position="25"/>
    </location>
</feature>
<accession>A0A370DJ13</accession>
<dbReference type="AlphaFoldDB" id="A0A370DJ13"/>
<name>A0A370DJ13_9GAMM</name>
<gene>
    <name evidence="2" type="ORF">DIZ80_05415</name>
</gene>
<proteinExistence type="predicted"/>
<reference evidence="2 3" key="1">
    <citation type="journal article" date="2018" name="ISME J.">
        <title>Endosymbiont genomes yield clues of tubeworm success.</title>
        <authorList>
            <person name="Li Y."/>
            <person name="Liles M.R."/>
            <person name="Halanych K.M."/>
        </authorList>
    </citation>
    <scope>NUCLEOTIDE SEQUENCE [LARGE SCALE GENOMIC DNA]</scope>
    <source>
        <strain evidence="2">A1464</strain>
    </source>
</reference>
<keyword evidence="3" id="KW-1185">Reference proteome</keyword>
<sequence>MKIAQQKMLYTGVALVLVMAAYFGWLRVTNYFYYQEVPEHWQVMPLPELQSPTVLRAVYVENPRFKSLTDSQINKILDRTTELVSQHLFAEVKFERKADLSVQTLFDVLPYVAKKNQSEKIIFIDDKKNELDSFNKIRNSISLQIQNSASSEQSQIDYAGPYLIEKKEIKNLDGLTAELSKTLIHRHQFWMQQLANDGKPVLDGSSYNQWIYWDALGYGKLPYDVIITNQLVASIEENGMPVHTCLRGGINGGNTTYSKLGLLGGFVFVSAFQMMNNNELLAMLREDETYSEQQIIDYTAATVTHELGHLLFHYAHPFNAQSCIMNPTPLLHYRQWYEQLDVGACQLLNSPMQQPGAARITYNTKW</sequence>
<organism evidence="2 3">
    <name type="scientific">endosymbiont of Galathealinum brachiosum</name>
    <dbReference type="NCBI Taxonomy" id="2200906"/>
    <lineage>
        <taxon>Bacteria</taxon>
        <taxon>Pseudomonadati</taxon>
        <taxon>Pseudomonadota</taxon>
        <taxon>Gammaproteobacteria</taxon>
        <taxon>sulfur-oxidizing symbionts</taxon>
    </lineage>
</organism>